<name>A0A5B7E4G7_PORTR</name>
<accession>A0A5B7E4G7</accession>
<proteinExistence type="predicted"/>
<feature type="region of interest" description="Disordered" evidence="1">
    <location>
        <begin position="35"/>
        <end position="69"/>
    </location>
</feature>
<dbReference type="AlphaFoldDB" id="A0A5B7E4G7"/>
<reference evidence="2 3" key="1">
    <citation type="submission" date="2019-05" db="EMBL/GenBank/DDBJ databases">
        <title>Another draft genome of Portunus trituberculatus and its Hox gene families provides insights of decapod evolution.</title>
        <authorList>
            <person name="Jeong J.-H."/>
            <person name="Song I."/>
            <person name="Kim S."/>
            <person name="Choi T."/>
            <person name="Kim D."/>
            <person name="Ryu S."/>
            <person name="Kim W."/>
        </authorList>
    </citation>
    <scope>NUCLEOTIDE SEQUENCE [LARGE SCALE GENOMIC DNA]</scope>
    <source>
        <tissue evidence="2">Muscle</tissue>
    </source>
</reference>
<evidence type="ECO:0000313" key="3">
    <source>
        <dbReference type="Proteomes" id="UP000324222"/>
    </source>
</evidence>
<evidence type="ECO:0000256" key="1">
    <source>
        <dbReference type="SAM" id="MobiDB-lite"/>
    </source>
</evidence>
<dbReference type="Proteomes" id="UP000324222">
    <property type="component" value="Unassembled WGS sequence"/>
</dbReference>
<sequence length="106" mass="11239">MEQKGSGRISGLKEGVPLLASTLCHLLRHLLHPQVNRRGNQTTALVSLGDDDPRSSSPPGRDLSPLSLRQHLRPSWQPALSLSLLSFSTSSTTTTSTSSSSSSSSS</sequence>
<gene>
    <name evidence="2" type="ORF">E2C01_021250</name>
</gene>
<protein>
    <submittedName>
        <fullName evidence="2">Uncharacterized protein</fullName>
    </submittedName>
</protein>
<evidence type="ECO:0000313" key="2">
    <source>
        <dbReference type="EMBL" id="MPC28056.1"/>
    </source>
</evidence>
<organism evidence="2 3">
    <name type="scientific">Portunus trituberculatus</name>
    <name type="common">Swimming crab</name>
    <name type="synonym">Neptunus trituberculatus</name>
    <dbReference type="NCBI Taxonomy" id="210409"/>
    <lineage>
        <taxon>Eukaryota</taxon>
        <taxon>Metazoa</taxon>
        <taxon>Ecdysozoa</taxon>
        <taxon>Arthropoda</taxon>
        <taxon>Crustacea</taxon>
        <taxon>Multicrustacea</taxon>
        <taxon>Malacostraca</taxon>
        <taxon>Eumalacostraca</taxon>
        <taxon>Eucarida</taxon>
        <taxon>Decapoda</taxon>
        <taxon>Pleocyemata</taxon>
        <taxon>Brachyura</taxon>
        <taxon>Eubrachyura</taxon>
        <taxon>Portunoidea</taxon>
        <taxon>Portunidae</taxon>
        <taxon>Portuninae</taxon>
        <taxon>Portunus</taxon>
    </lineage>
</organism>
<keyword evidence="3" id="KW-1185">Reference proteome</keyword>
<comment type="caution">
    <text evidence="2">The sequence shown here is derived from an EMBL/GenBank/DDBJ whole genome shotgun (WGS) entry which is preliminary data.</text>
</comment>
<dbReference type="EMBL" id="VSRR010001848">
    <property type="protein sequence ID" value="MPC28056.1"/>
    <property type="molecule type" value="Genomic_DNA"/>
</dbReference>